<evidence type="ECO:0000256" key="3">
    <source>
        <dbReference type="ARBA" id="ARBA00022806"/>
    </source>
</evidence>
<dbReference type="Pfam" id="PF00271">
    <property type="entry name" value="Helicase_C"/>
    <property type="match status" value="1"/>
</dbReference>
<protein>
    <recommendedName>
        <fullName evidence="11">RNA helicase</fullName>
    </recommendedName>
</protein>
<evidence type="ECO:0000256" key="1">
    <source>
        <dbReference type="ARBA" id="ARBA00022741"/>
    </source>
</evidence>
<dbReference type="GO" id="GO:0003724">
    <property type="term" value="F:RNA helicase activity"/>
    <property type="evidence" value="ECO:0007669"/>
    <property type="project" value="InterPro"/>
</dbReference>
<feature type="domain" description="Helicase C-terminal" evidence="8">
    <location>
        <begin position="239"/>
        <end position="389"/>
    </location>
</feature>
<evidence type="ECO:0000259" key="9">
    <source>
        <dbReference type="PROSITE" id="PS51195"/>
    </source>
</evidence>
<proteinExistence type="inferred from homology"/>
<evidence type="ECO:0000259" key="8">
    <source>
        <dbReference type="PROSITE" id="PS51194"/>
    </source>
</evidence>
<dbReference type="InterPro" id="IPR027417">
    <property type="entry name" value="P-loop_NTPase"/>
</dbReference>
<dbReference type="Gene3D" id="3.40.50.300">
    <property type="entry name" value="P-loop containing nucleotide triphosphate hydrolases"/>
    <property type="match status" value="2"/>
</dbReference>
<dbReference type="GO" id="GO:0016787">
    <property type="term" value="F:hydrolase activity"/>
    <property type="evidence" value="ECO:0007669"/>
    <property type="project" value="UniProtKB-KW"/>
</dbReference>
<keyword evidence="3 6" id="KW-0347">Helicase</keyword>
<feature type="short sequence motif" description="Q motif" evidence="5">
    <location>
        <begin position="1"/>
        <end position="27"/>
    </location>
</feature>
<dbReference type="CDD" id="cd18787">
    <property type="entry name" value="SF2_C_DEAD"/>
    <property type="match status" value="1"/>
</dbReference>
<keyword evidence="2 6" id="KW-0378">Hydrolase</keyword>
<dbReference type="PROSITE" id="PS51195">
    <property type="entry name" value="Q_MOTIF"/>
    <property type="match status" value="1"/>
</dbReference>
<dbReference type="Pfam" id="PF00270">
    <property type="entry name" value="DEAD"/>
    <property type="match status" value="1"/>
</dbReference>
<evidence type="ECO:0000256" key="5">
    <source>
        <dbReference type="PROSITE-ProRule" id="PRU00552"/>
    </source>
</evidence>
<evidence type="ECO:0000313" key="10">
    <source>
        <dbReference type="EMBL" id="CAG9289169.1"/>
    </source>
</evidence>
<dbReference type="PROSITE" id="PS00039">
    <property type="entry name" value="DEAD_ATP_HELICASE"/>
    <property type="match status" value="1"/>
</dbReference>
<dbReference type="InterPro" id="IPR050079">
    <property type="entry name" value="DEAD_box_RNA_helicase"/>
</dbReference>
<evidence type="ECO:0008006" key="11">
    <source>
        <dbReference type="Google" id="ProtNLM"/>
    </source>
</evidence>
<dbReference type="InterPro" id="IPR001650">
    <property type="entry name" value="Helicase_C-like"/>
</dbReference>
<evidence type="ECO:0000256" key="6">
    <source>
        <dbReference type="RuleBase" id="RU000492"/>
    </source>
</evidence>
<dbReference type="GO" id="GO:0003676">
    <property type="term" value="F:nucleic acid binding"/>
    <property type="evidence" value="ECO:0007669"/>
    <property type="project" value="InterPro"/>
</dbReference>
<dbReference type="CDD" id="cd17947">
    <property type="entry name" value="DEADc_DDX27"/>
    <property type="match status" value="1"/>
</dbReference>
<dbReference type="SUPFAM" id="SSF52540">
    <property type="entry name" value="P-loop containing nucleoside triphosphate hydrolases"/>
    <property type="match status" value="1"/>
</dbReference>
<dbReference type="PROSITE" id="PS51194">
    <property type="entry name" value="HELICASE_CTER"/>
    <property type="match status" value="1"/>
</dbReference>
<dbReference type="Proteomes" id="UP000836788">
    <property type="component" value="Chromosome 4"/>
</dbReference>
<dbReference type="InterPro" id="IPR011545">
    <property type="entry name" value="DEAD/DEAH_box_helicase_dom"/>
</dbReference>
<feature type="non-terminal residue" evidence="10">
    <location>
        <position position="467"/>
    </location>
</feature>
<dbReference type="PROSITE" id="PS51192">
    <property type="entry name" value="HELICASE_ATP_BIND_1"/>
    <property type="match status" value="1"/>
</dbReference>
<dbReference type="PANTHER" id="PTHR47959:SF14">
    <property type="entry name" value="DEAD-BOX ATP-DEPENDENT RNA HELICASE 28"/>
    <property type="match status" value="1"/>
</dbReference>
<reference evidence="10" key="1">
    <citation type="submission" date="2022-02" db="EMBL/GenBank/DDBJ databases">
        <authorList>
            <person name="Giguere J D."/>
        </authorList>
    </citation>
    <scope>NUCLEOTIDE SEQUENCE</scope>
    <source>
        <strain evidence="10">CCAP 1055/1</strain>
    </source>
</reference>
<feature type="domain" description="Helicase ATP-binding" evidence="7">
    <location>
        <begin position="30"/>
        <end position="203"/>
    </location>
</feature>
<dbReference type="GO" id="GO:0005829">
    <property type="term" value="C:cytosol"/>
    <property type="evidence" value="ECO:0007669"/>
    <property type="project" value="TreeGrafter"/>
</dbReference>
<evidence type="ECO:0000256" key="4">
    <source>
        <dbReference type="ARBA" id="ARBA00022840"/>
    </source>
</evidence>
<dbReference type="AlphaFoldDB" id="A0A8J9STH1"/>
<name>A0A8J9STH1_PHATR</name>
<sequence>FNQLSLSRPLLRGVAAMGFVKPTPIQAAVIPLALAGRDICASAVTGSGKTAAFLLPILERLLHRYSGRTKAIILTPTRELAAQCLGMLTSFAQFTNLRASLIVGGAKNVNAQAAELRSRPDVIVATPGRLLDHITNSAGVTLEDIEILVLDEADRLLDLGFQDEVHELVKACPVQRQTLLFSATMNTKVDDLIQLSMKRPVRVRISDKANSMDIEVAPRLEQEFVRVRAGNEGANREGMLLALLTRTFKKQTIVFFDTKAAAHRLMILCGLCGIKCAELHGNLSQQQRLTALEEFRKGDVDVLLATDLAARGLDIDRVKTVINFEMPSQVATYVHRIGRTARAGRGGRSCTLIGEGRRHLMKELIKDAEVKNKRHTTGDTAKSSFESGVIRSRTIPPAVMGHFVAKIQSLETHVDEVFQAEAIAKMDRLAEMEVIKAQNIIQHSDEIKARPQREWFASEKQKKLTKE</sequence>
<keyword evidence="4 6" id="KW-0067">ATP-binding</keyword>
<gene>
    <name evidence="10" type="ORF">PTTT1_LOCUS40798</name>
</gene>
<evidence type="ECO:0000256" key="2">
    <source>
        <dbReference type="ARBA" id="ARBA00022801"/>
    </source>
</evidence>
<dbReference type="EMBL" id="OU594945">
    <property type="protein sequence ID" value="CAG9289169.1"/>
    <property type="molecule type" value="Genomic_DNA"/>
</dbReference>
<organism evidence="10">
    <name type="scientific">Phaeodactylum tricornutum</name>
    <name type="common">Diatom</name>
    <dbReference type="NCBI Taxonomy" id="2850"/>
    <lineage>
        <taxon>Eukaryota</taxon>
        <taxon>Sar</taxon>
        <taxon>Stramenopiles</taxon>
        <taxon>Ochrophyta</taxon>
        <taxon>Bacillariophyta</taxon>
        <taxon>Bacillariophyceae</taxon>
        <taxon>Bacillariophycidae</taxon>
        <taxon>Naviculales</taxon>
        <taxon>Phaeodactylaceae</taxon>
        <taxon>Phaeodactylum</taxon>
    </lineage>
</organism>
<dbReference type="SMART" id="SM00490">
    <property type="entry name" value="HELICc"/>
    <property type="match status" value="1"/>
</dbReference>
<dbReference type="InterPro" id="IPR014001">
    <property type="entry name" value="Helicase_ATP-bd"/>
</dbReference>
<dbReference type="InterPro" id="IPR014014">
    <property type="entry name" value="RNA_helicase_DEAD_Q_motif"/>
</dbReference>
<dbReference type="SMART" id="SM00487">
    <property type="entry name" value="DEXDc"/>
    <property type="match status" value="1"/>
</dbReference>
<feature type="non-terminal residue" evidence="10">
    <location>
        <position position="1"/>
    </location>
</feature>
<dbReference type="InterPro" id="IPR000629">
    <property type="entry name" value="RNA-helicase_DEAD-box_CS"/>
</dbReference>
<comment type="similarity">
    <text evidence="6">Belongs to the DEAD box helicase family.</text>
</comment>
<evidence type="ECO:0000259" key="7">
    <source>
        <dbReference type="PROSITE" id="PS51192"/>
    </source>
</evidence>
<feature type="domain" description="DEAD-box RNA helicase Q" evidence="9">
    <location>
        <begin position="1"/>
        <end position="27"/>
    </location>
</feature>
<dbReference type="GO" id="GO:0005524">
    <property type="term" value="F:ATP binding"/>
    <property type="evidence" value="ECO:0007669"/>
    <property type="project" value="UniProtKB-KW"/>
</dbReference>
<dbReference type="PANTHER" id="PTHR47959">
    <property type="entry name" value="ATP-DEPENDENT RNA HELICASE RHLE-RELATED"/>
    <property type="match status" value="1"/>
</dbReference>
<keyword evidence="1 6" id="KW-0547">Nucleotide-binding</keyword>
<accession>A0A8J9STH1</accession>